<evidence type="ECO:0000259" key="6">
    <source>
        <dbReference type="PROSITE" id="PS51999"/>
    </source>
</evidence>
<protein>
    <recommendedName>
        <fullName evidence="6">GRF-type domain-containing protein</fullName>
    </recommendedName>
</protein>
<keyword evidence="2 4" id="KW-0863">Zinc-finger</keyword>
<keyword evidence="5" id="KW-0472">Membrane</keyword>
<dbReference type="PANTHER" id="PTHR33248">
    <property type="entry name" value="ZINC ION-BINDING PROTEIN"/>
    <property type="match status" value="1"/>
</dbReference>
<sequence>MVSSSNTHTQGYKEWALRNRWSEDLRCKCDEPATFSISKIVDNPWRKFRGCLNYKNLKKCEFFLWLDPPLPNTYYKETMWKFHMDLEEANNNKAFGMEVLKLSEEAKNNKAVQLDILNRLKVELLMMVMLLVVVIVMGLWFTMLWLKHCEVVGISLVQVEW</sequence>
<comment type="caution">
    <text evidence="7">The sequence shown here is derived from an EMBL/GenBank/DDBJ whole genome shotgun (WGS) entry which is preliminary data.</text>
</comment>
<evidence type="ECO:0000256" key="2">
    <source>
        <dbReference type="ARBA" id="ARBA00022771"/>
    </source>
</evidence>
<evidence type="ECO:0000256" key="3">
    <source>
        <dbReference type="ARBA" id="ARBA00022833"/>
    </source>
</evidence>
<keyword evidence="3" id="KW-0862">Zinc</keyword>
<evidence type="ECO:0000256" key="5">
    <source>
        <dbReference type="SAM" id="Phobius"/>
    </source>
</evidence>
<gene>
    <name evidence="7" type="ORF">LVIROSA_LOCUS741</name>
</gene>
<evidence type="ECO:0000313" key="8">
    <source>
        <dbReference type="Proteomes" id="UP001157418"/>
    </source>
</evidence>
<reference evidence="7 8" key="1">
    <citation type="submission" date="2022-01" db="EMBL/GenBank/DDBJ databases">
        <authorList>
            <person name="Xiong W."/>
            <person name="Schranz E."/>
        </authorList>
    </citation>
    <scope>NUCLEOTIDE SEQUENCE [LARGE SCALE GENOMIC DNA]</scope>
</reference>
<organism evidence="7 8">
    <name type="scientific">Lactuca virosa</name>
    <dbReference type="NCBI Taxonomy" id="75947"/>
    <lineage>
        <taxon>Eukaryota</taxon>
        <taxon>Viridiplantae</taxon>
        <taxon>Streptophyta</taxon>
        <taxon>Embryophyta</taxon>
        <taxon>Tracheophyta</taxon>
        <taxon>Spermatophyta</taxon>
        <taxon>Magnoliopsida</taxon>
        <taxon>eudicotyledons</taxon>
        <taxon>Gunneridae</taxon>
        <taxon>Pentapetalae</taxon>
        <taxon>asterids</taxon>
        <taxon>campanulids</taxon>
        <taxon>Asterales</taxon>
        <taxon>Asteraceae</taxon>
        <taxon>Cichorioideae</taxon>
        <taxon>Cichorieae</taxon>
        <taxon>Lactucinae</taxon>
        <taxon>Lactuca</taxon>
    </lineage>
</organism>
<dbReference type="EMBL" id="CAKMRJ010000001">
    <property type="protein sequence ID" value="CAH1412744.1"/>
    <property type="molecule type" value="Genomic_DNA"/>
</dbReference>
<keyword evidence="8" id="KW-1185">Reference proteome</keyword>
<dbReference type="GO" id="GO:0008270">
    <property type="term" value="F:zinc ion binding"/>
    <property type="evidence" value="ECO:0007669"/>
    <property type="project" value="UniProtKB-KW"/>
</dbReference>
<dbReference type="InterPro" id="IPR010666">
    <property type="entry name" value="Znf_GRF"/>
</dbReference>
<evidence type="ECO:0000256" key="1">
    <source>
        <dbReference type="ARBA" id="ARBA00022723"/>
    </source>
</evidence>
<keyword evidence="5" id="KW-0812">Transmembrane</keyword>
<dbReference type="AlphaFoldDB" id="A0AAU9LM76"/>
<accession>A0AAU9LM76</accession>
<keyword evidence="1" id="KW-0479">Metal-binding</keyword>
<dbReference type="PROSITE" id="PS51999">
    <property type="entry name" value="ZF_GRF"/>
    <property type="match status" value="1"/>
</dbReference>
<feature type="transmembrane region" description="Helical" evidence="5">
    <location>
        <begin position="124"/>
        <end position="146"/>
    </location>
</feature>
<name>A0AAU9LM76_9ASTR</name>
<keyword evidence="5" id="KW-1133">Transmembrane helix</keyword>
<evidence type="ECO:0000256" key="4">
    <source>
        <dbReference type="PROSITE-ProRule" id="PRU01343"/>
    </source>
</evidence>
<dbReference type="Proteomes" id="UP001157418">
    <property type="component" value="Unassembled WGS sequence"/>
</dbReference>
<feature type="domain" description="GRF-type" evidence="6">
    <location>
        <begin position="27"/>
        <end position="69"/>
    </location>
</feature>
<proteinExistence type="predicted"/>
<evidence type="ECO:0000313" key="7">
    <source>
        <dbReference type="EMBL" id="CAH1412744.1"/>
    </source>
</evidence>